<feature type="chain" id="PRO_5040494746" description="candidapepsin" evidence="14">
    <location>
        <begin position="16"/>
        <end position="472"/>
    </location>
</feature>
<comment type="catalytic activity">
    <reaction evidence="1">
        <text>Preferential cleavage at the carboxyl of hydrophobic amino acids, but fails to cleave 15-Leu-|-Tyr-16, 16-Tyr-|-Leu-17 and 24-Phe-|-Phe-25 of insulin B chain. Activates trypsinogen, and degrades keratin.</text>
        <dbReference type="EC" id="3.4.23.24"/>
    </reaction>
</comment>
<evidence type="ECO:0000256" key="10">
    <source>
        <dbReference type="ARBA" id="ARBA00023145"/>
    </source>
</evidence>
<keyword evidence="5" id="KW-0964">Secreted</keyword>
<protein>
    <recommendedName>
        <fullName evidence="4">candidapepsin</fullName>
        <ecNumber evidence="4">3.4.23.24</ecNumber>
    </recommendedName>
</protein>
<dbReference type="InterPro" id="IPR021109">
    <property type="entry name" value="Peptidase_aspartic_dom_sf"/>
</dbReference>
<evidence type="ECO:0000256" key="6">
    <source>
        <dbReference type="ARBA" id="ARBA00022670"/>
    </source>
</evidence>
<evidence type="ECO:0000256" key="11">
    <source>
        <dbReference type="ARBA" id="ARBA00023157"/>
    </source>
</evidence>
<name>A0A9P6WHR7_9ASCO</name>
<keyword evidence="17" id="KW-1185">Reference proteome</keyword>
<accession>A0A9P6WHR7</accession>
<evidence type="ECO:0000256" key="9">
    <source>
        <dbReference type="ARBA" id="ARBA00022801"/>
    </source>
</evidence>
<feature type="domain" description="Peptidase A1" evidence="15">
    <location>
        <begin position="80"/>
        <end position="413"/>
    </location>
</feature>
<comment type="subcellular location">
    <subcellularLocation>
        <location evidence="2">Secreted</location>
    </subcellularLocation>
</comment>
<dbReference type="InterPro" id="IPR001969">
    <property type="entry name" value="Aspartic_peptidase_AS"/>
</dbReference>
<comment type="similarity">
    <text evidence="3 13">Belongs to the peptidase A1 family.</text>
</comment>
<dbReference type="CDD" id="cd05474">
    <property type="entry name" value="SAP_like"/>
    <property type="match status" value="1"/>
</dbReference>
<evidence type="ECO:0000256" key="7">
    <source>
        <dbReference type="ARBA" id="ARBA00022729"/>
    </source>
</evidence>
<reference evidence="16" key="1">
    <citation type="submission" date="2020-11" db="EMBL/GenBank/DDBJ databases">
        <title>Kefir isolates.</title>
        <authorList>
            <person name="Marcisauskas S."/>
            <person name="Kim Y."/>
            <person name="Blasche S."/>
        </authorList>
    </citation>
    <scope>NUCLEOTIDE SEQUENCE</scope>
    <source>
        <strain evidence="16">Olga-1</strain>
    </source>
</reference>
<evidence type="ECO:0000256" key="12">
    <source>
        <dbReference type="PIRSR" id="PIRSR601461-1"/>
    </source>
</evidence>
<proteinExistence type="inferred from homology"/>
<keyword evidence="6 13" id="KW-0645">Protease</keyword>
<evidence type="ECO:0000256" key="8">
    <source>
        <dbReference type="ARBA" id="ARBA00022750"/>
    </source>
</evidence>
<organism evidence="16 17">
    <name type="scientific">Pichia californica</name>
    <dbReference type="NCBI Taxonomy" id="460514"/>
    <lineage>
        <taxon>Eukaryota</taxon>
        <taxon>Fungi</taxon>
        <taxon>Dikarya</taxon>
        <taxon>Ascomycota</taxon>
        <taxon>Saccharomycotina</taxon>
        <taxon>Pichiomycetes</taxon>
        <taxon>Pichiales</taxon>
        <taxon>Pichiaceae</taxon>
        <taxon>Pichia</taxon>
    </lineage>
</organism>
<evidence type="ECO:0000259" key="15">
    <source>
        <dbReference type="PROSITE" id="PS51767"/>
    </source>
</evidence>
<gene>
    <name evidence="16" type="ORF">C6P40_004591</name>
</gene>
<dbReference type="InterPro" id="IPR033121">
    <property type="entry name" value="PEPTIDASE_A1"/>
</dbReference>
<feature type="active site" evidence="12">
    <location>
        <position position="303"/>
    </location>
</feature>
<dbReference type="SUPFAM" id="SSF50630">
    <property type="entry name" value="Acid proteases"/>
    <property type="match status" value="1"/>
</dbReference>
<dbReference type="Pfam" id="PF00026">
    <property type="entry name" value="Asp"/>
    <property type="match status" value="1"/>
</dbReference>
<evidence type="ECO:0000256" key="5">
    <source>
        <dbReference type="ARBA" id="ARBA00022525"/>
    </source>
</evidence>
<dbReference type="Gene3D" id="2.40.70.10">
    <property type="entry name" value="Acid Proteases"/>
    <property type="match status" value="2"/>
</dbReference>
<evidence type="ECO:0000256" key="2">
    <source>
        <dbReference type="ARBA" id="ARBA00004613"/>
    </source>
</evidence>
<dbReference type="InterPro" id="IPR033876">
    <property type="entry name" value="SAP-like"/>
</dbReference>
<feature type="signal peptide" evidence="14">
    <location>
        <begin position="1"/>
        <end position="15"/>
    </location>
</feature>
<dbReference type="PROSITE" id="PS51767">
    <property type="entry name" value="PEPTIDASE_A1"/>
    <property type="match status" value="1"/>
</dbReference>
<dbReference type="Proteomes" id="UP000697127">
    <property type="component" value="Unassembled WGS sequence"/>
</dbReference>
<dbReference type="EC" id="3.4.23.24" evidence="4"/>
<evidence type="ECO:0000313" key="17">
    <source>
        <dbReference type="Proteomes" id="UP000697127"/>
    </source>
</evidence>
<dbReference type="PANTHER" id="PTHR47966">
    <property type="entry name" value="BETA-SITE APP-CLEAVING ENZYME, ISOFORM A-RELATED"/>
    <property type="match status" value="1"/>
</dbReference>
<keyword evidence="10" id="KW-0865">Zymogen</keyword>
<comment type="caution">
    <text evidence="16">The sequence shown here is derived from an EMBL/GenBank/DDBJ whole genome shotgun (WGS) entry which is preliminary data.</text>
</comment>
<dbReference type="PANTHER" id="PTHR47966:SF65">
    <property type="entry name" value="ASPARTIC-TYPE ENDOPEPTIDASE"/>
    <property type="match status" value="1"/>
</dbReference>
<dbReference type="GO" id="GO:0006508">
    <property type="term" value="P:proteolysis"/>
    <property type="evidence" value="ECO:0007669"/>
    <property type="project" value="UniProtKB-KW"/>
</dbReference>
<evidence type="ECO:0000256" key="13">
    <source>
        <dbReference type="RuleBase" id="RU000454"/>
    </source>
</evidence>
<keyword evidence="8 13" id="KW-0064">Aspartyl protease</keyword>
<dbReference type="PRINTS" id="PR00792">
    <property type="entry name" value="PEPSIN"/>
</dbReference>
<feature type="non-terminal residue" evidence="16">
    <location>
        <position position="472"/>
    </location>
</feature>
<sequence>MLVPLVLLLTTSVSAIKQEFGNYIEEYYNDYDDEYLDEIENRFFVLHAKKRFHEQLNKRDYDDGDDYFESNMTFNSRLAFFIDIEIGSNNDTVSVLVDTGSSDFWVAGYGICESEFYYENSTYDCYDYGYFDADNSSTFTSNNTELLLEYGDTTVAIGYFGQDDINISNITVNDVNFGIANFTNATSGIIGIGYETTESTYFFNTTGSYKYINFPEKLVEDGIINKASYSLYLDEYDNAEILFGAVDHEKYIGKLYQYPIVTMNSSDINEPITRIAITLNTISLSNDTEELIIGDGYIPAVLDSGTTIASFPESISEVLANLLNLTYDYDLDSYYAENCSEIEDIYFNFYFQGIQYTSPVVSYFADFFYENGDYLGCVSQISSSDDDFIILGDSFLRDMYMVIDLEDNMAALAYSNFTNSSISDIEVIIDEIPSGVNPSNNKTFGPDNFLFTYYDSEPVTKSYVPNLATASV</sequence>
<keyword evidence="9 13" id="KW-0378">Hydrolase</keyword>
<dbReference type="PROSITE" id="PS00141">
    <property type="entry name" value="ASP_PROTEASE"/>
    <property type="match status" value="1"/>
</dbReference>
<dbReference type="AlphaFoldDB" id="A0A9P6WHR7"/>
<evidence type="ECO:0000256" key="4">
    <source>
        <dbReference type="ARBA" id="ARBA00013207"/>
    </source>
</evidence>
<dbReference type="GO" id="GO:0005576">
    <property type="term" value="C:extracellular region"/>
    <property type="evidence" value="ECO:0007669"/>
    <property type="project" value="UniProtKB-SubCell"/>
</dbReference>
<dbReference type="GO" id="GO:0004190">
    <property type="term" value="F:aspartic-type endopeptidase activity"/>
    <property type="evidence" value="ECO:0007669"/>
    <property type="project" value="UniProtKB-KW"/>
</dbReference>
<dbReference type="InterPro" id="IPR001461">
    <property type="entry name" value="Aspartic_peptidase_A1"/>
</dbReference>
<evidence type="ECO:0000256" key="1">
    <source>
        <dbReference type="ARBA" id="ARBA00001675"/>
    </source>
</evidence>
<dbReference type="EMBL" id="PUHW01000640">
    <property type="protein sequence ID" value="KAG0686293.1"/>
    <property type="molecule type" value="Genomic_DNA"/>
</dbReference>
<keyword evidence="11" id="KW-1015">Disulfide bond</keyword>
<feature type="active site" evidence="12">
    <location>
        <position position="98"/>
    </location>
</feature>
<evidence type="ECO:0000256" key="14">
    <source>
        <dbReference type="SAM" id="SignalP"/>
    </source>
</evidence>
<evidence type="ECO:0000256" key="3">
    <source>
        <dbReference type="ARBA" id="ARBA00007447"/>
    </source>
</evidence>
<keyword evidence="7 14" id="KW-0732">Signal</keyword>
<evidence type="ECO:0000313" key="16">
    <source>
        <dbReference type="EMBL" id="KAG0686293.1"/>
    </source>
</evidence>